<dbReference type="Pfam" id="PF13409">
    <property type="entry name" value="GST_N_2"/>
    <property type="match status" value="1"/>
</dbReference>
<dbReference type="GO" id="GO:0016034">
    <property type="term" value="F:maleylacetoacetate isomerase activity"/>
    <property type="evidence" value="ECO:0007669"/>
    <property type="project" value="TreeGrafter"/>
</dbReference>
<dbReference type="GO" id="GO:0006749">
    <property type="term" value="P:glutathione metabolic process"/>
    <property type="evidence" value="ECO:0007669"/>
    <property type="project" value="TreeGrafter"/>
</dbReference>
<keyword evidence="4" id="KW-1185">Reference proteome</keyword>
<dbReference type="SUPFAM" id="SSF52833">
    <property type="entry name" value="Thioredoxin-like"/>
    <property type="match status" value="1"/>
</dbReference>
<protein>
    <recommendedName>
        <fullName evidence="5">Maleylacetoacetate isomerase</fullName>
    </recommendedName>
</protein>
<dbReference type="CDD" id="cd03042">
    <property type="entry name" value="GST_N_Zeta"/>
    <property type="match status" value="1"/>
</dbReference>
<dbReference type="InterPro" id="IPR034333">
    <property type="entry name" value="GST_Zeta_N"/>
</dbReference>
<dbReference type="Gene3D" id="3.40.30.10">
    <property type="entry name" value="Glutaredoxin"/>
    <property type="match status" value="1"/>
</dbReference>
<dbReference type="InterPro" id="IPR004045">
    <property type="entry name" value="Glutathione_S-Trfase_N"/>
</dbReference>
<dbReference type="PANTHER" id="PTHR42673:SF4">
    <property type="entry name" value="MALEYLACETOACETATE ISOMERASE"/>
    <property type="match status" value="1"/>
</dbReference>
<dbReference type="InterPro" id="IPR010987">
    <property type="entry name" value="Glutathione-S-Trfase_C-like"/>
</dbReference>
<dbReference type="Proteomes" id="UP000728032">
    <property type="component" value="Unassembled WGS sequence"/>
</dbReference>
<evidence type="ECO:0008006" key="5">
    <source>
        <dbReference type="Google" id="ProtNLM"/>
    </source>
</evidence>
<feature type="domain" description="GST N-terminal" evidence="1">
    <location>
        <begin position="3"/>
        <end position="85"/>
    </location>
</feature>
<dbReference type="EMBL" id="CAJPVJ010001253">
    <property type="protein sequence ID" value="CAG2164389.1"/>
    <property type="molecule type" value="Genomic_DNA"/>
</dbReference>
<dbReference type="GO" id="GO:0004364">
    <property type="term" value="F:glutathione transferase activity"/>
    <property type="evidence" value="ECO:0007669"/>
    <property type="project" value="TreeGrafter"/>
</dbReference>
<dbReference type="GO" id="GO:0005739">
    <property type="term" value="C:mitochondrion"/>
    <property type="evidence" value="ECO:0007669"/>
    <property type="project" value="TreeGrafter"/>
</dbReference>
<dbReference type="InterPro" id="IPR036282">
    <property type="entry name" value="Glutathione-S-Trfase_C_sf"/>
</dbReference>
<evidence type="ECO:0000259" key="2">
    <source>
        <dbReference type="PROSITE" id="PS50405"/>
    </source>
</evidence>
<reference evidence="3" key="1">
    <citation type="submission" date="2020-11" db="EMBL/GenBank/DDBJ databases">
        <authorList>
            <person name="Tran Van P."/>
        </authorList>
    </citation>
    <scope>NUCLEOTIDE SEQUENCE</scope>
</reference>
<dbReference type="OrthoDB" id="202840at2759"/>
<dbReference type="AlphaFoldDB" id="A0A7R9QG87"/>
<dbReference type="SUPFAM" id="SSF47616">
    <property type="entry name" value="GST C-terminal domain-like"/>
    <property type="match status" value="1"/>
</dbReference>
<dbReference type="PROSITE" id="PS50405">
    <property type="entry name" value="GST_CTER"/>
    <property type="match status" value="1"/>
</dbReference>
<evidence type="ECO:0000259" key="1">
    <source>
        <dbReference type="PROSITE" id="PS50404"/>
    </source>
</evidence>
<accession>A0A7R9QG87</accession>
<organism evidence="3">
    <name type="scientific">Oppiella nova</name>
    <dbReference type="NCBI Taxonomy" id="334625"/>
    <lineage>
        <taxon>Eukaryota</taxon>
        <taxon>Metazoa</taxon>
        <taxon>Ecdysozoa</taxon>
        <taxon>Arthropoda</taxon>
        <taxon>Chelicerata</taxon>
        <taxon>Arachnida</taxon>
        <taxon>Acari</taxon>
        <taxon>Acariformes</taxon>
        <taxon>Sarcoptiformes</taxon>
        <taxon>Oribatida</taxon>
        <taxon>Brachypylina</taxon>
        <taxon>Oppioidea</taxon>
        <taxon>Oppiidae</taxon>
        <taxon>Oppiella</taxon>
    </lineage>
</organism>
<dbReference type="EMBL" id="OC916078">
    <property type="protein sequence ID" value="CAD7643073.1"/>
    <property type="molecule type" value="Genomic_DNA"/>
</dbReference>
<dbReference type="SFLD" id="SFLDS00019">
    <property type="entry name" value="Glutathione_Transferase_(cytos"/>
    <property type="match status" value="1"/>
</dbReference>
<dbReference type="PANTHER" id="PTHR42673">
    <property type="entry name" value="MALEYLACETOACETATE ISOMERASE"/>
    <property type="match status" value="1"/>
</dbReference>
<dbReference type="SFLD" id="SFLDG00358">
    <property type="entry name" value="Main_(cytGST)"/>
    <property type="match status" value="1"/>
</dbReference>
<dbReference type="Gene3D" id="1.20.1050.10">
    <property type="match status" value="2"/>
</dbReference>
<sequence>MSAKPILYNSYHSSCSWRVRIALNLKGIEYEYKAVDLNTDQQFAPDFQRLNPLHQVPALVVDGEQVVVESYAIIEYLEERYANTGAPVLLPKDPVLRAKARAIALAVVAGIQPLQNDSVCERSSGRCCVGDEVSVADVCLAPQVFNAINLGIDIKDYPTISKINTYLMSLDAFESTHPYRQTDCPPELRIK</sequence>
<evidence type="ECO:0000313" key="4">
    <source>
        <dbReference type="Proteomes" id="UP000728032"/>
    </source>
</evidence>
<proteinExistence type="predicted"/>
<dbReference type="GO" id="GO:0006559">
    <property type="term" value="P:L-phenylalanine catabolic process"/>
    <property type="evidence" value="ECO:0007669"/>
    <property type="project" value="TreeGrafter"/>
</dbReference>
<dbReference type="PROSITE" id="PS50404">
    <property type="entry name" value="GST_NTER"/>
    <property type="match status" value="1"/>
</dbReference>
<name>A0A7R9QG87_9ACAR</name>
<dbReference type="InterPro" id="IPR036249">
    <property type="entry name" value="Thioredoxin-like_sf"/>
</dbReference>
<gene>
    <name evidence="3" type="ORF">ONB1V03_LOCUS3945</name>
</gene>
<feature type="domain" description="GST C-terminal" evidence="2">
    <location>
        <begin position="67"/>
        <end position="186"/>
    </location>
</feature>
<dbReference type="InterPro" id="IPR040079">
    <property type="entry name" value="Glutathione_S-Trfase"/>
</dbReference>
<evidence type="ECO:0000313" key="3">
    <source>
        <dbReference type="EMBL" id="CAD7643073.1"/>
    </source>
</evidence>